<name>A0A4V1IY09_9FUNG</name>
<organism evidence="8 9">
    <name type="scientific">Piptocephalis cylindrospora</name>
    <dbReference type="NCBI Taxonomy" id="1907219"/>
    <lineage>
        <taxon>Eukaryota</taxon>
        <taxon>Fungi</taxon>
        <taxon>Fungi incertae sedis</taxon>
        <taxon>Zoopagomycota</taxon>
        <taxon>Zoopagomycotina</taxon>
        <taxon>Zoopagomycetes</taxon>
        <taxon>Zoopagales</taxon>
        <taxon>Piptocephalidaceae</taxon>
        <taxon>Piptocephalis</taxon>
    </lineage>
</organism>
<feature type="domain" description="FHA" evidence="6">
    <location>
        <begin position="1"/>
        <end position="17"/>
    </location>
</feature>
<evidence type="ECO:0000256" key="3">
    <source>
        <dbReference type="ARBA" id="ARBA00022840"/>
    </source>
</evidence>
<dbReference type="PROSITE" id="PS50011">
    <property type="entry name" value="PROTEIN_KINASE_DOM"/>
    <property type="match status" value="1"/>
</dbReference>
<feature type="binding site" evidence="4">
    <location>
        <position position="86"/>
    </location>
    <ligand>
        <name>ATP</name>
        <dbReference type="ChEBI" id="CHEBI:30616"/>
    </ligand>
</feature>
<evidence type="ECO:0000256" key="5">
    <source>
        <dbReference type="RuleBase" id="RU000304"/>
    </source>
</evidence>
<dbReference type="OrthoDB" id="407410at2759"/>
<dbReference type="FunFam" id="3.30.200.20:FF:000042">
    <property type="entry name" value="Aurora kinase A"/>
    <property type="match status" value="1"/>
</dbReference>
<dbReference type="InterPro" id="IPR000253">
    <property type="entry name" value="FHA_dom"/>
</dbReference>
<dbReference type="PIRSF" id="PIRSF000654">
    <property type="entry name" value="Integrin-linked_kinase"/>
    <property type="match status" value="1"/>
</dbReference>
<evidence type="ECO:0000313" key="9">
    <source>
        <dbReference type="Proteomes" id="UP000267251"/>
    </source>
</evidence>
<evidence type="ECO:0000313" key="8">
    <source>
        <dbReference type="EMBL" id="RKP12919.1"/>
    </source>
</evidence>
<dbReference type="GO" id="GO:0004674">
    <property type="term" value="F:protein serine/threonine kinase activity"/>
    <property type="evidence" value="ECO:0007669"/>
    <property type="project" value="UniProtKB-KW"/>
</dbReference>
<dbReference type="InterPro" id="IPR008984">
    <property type="entry name" value="SMAD_FHA_dom_sf"/>
</dbReference>
<evidence type="ECO:0000259" key="6">
    <source>
        <dbReference type="PROSITE" id="PS50006"/>
    </source>
</evidence>
<keyword evidence="2 4" id="KW-0547">Nucleotide-binding</keyword>
<dbReference type="InterPro" id="IPR011009">
    <property type="entry name" value="Kinase-like_dom_sf"/>
</dbReference>
<sequence>YLTDLSTNGTFVNGERVGRNNLIEIQSGDLIQGEEEGVYIHFLPLIFHFLQGFDECFSLQETLGKGNFAVVHKAKNKQNGCIVAVKVVDKSRFAHRPRVMAALQREVGLLMTIDHPCAVGVKQVFQDSSKLYLVMELAEGGELFDRLVQKGRFTEPEARGVFQQLLGAIKYLHDRNITHRDLKPENIMMCHETGWKIKVTDFGLAKLVGENRFLSTLCGTPNYVAPEVLHPVARERAYGKAVDMWSLGVILYIMLCGFPPFSEQLAPPSMKEQILKGLFEFPSPAWDTVSDAAVDLVEWCLTKEPHRRITVDQALAHPW</sequence>
<dbReference type="Pfam" id="PF00498">
    <property type="entry name" value="FHA"/>
    <property type="match status" value="1"/>
</dbReference>
<evidence type="ECO:0000256" key="4">
    <source>
        <dbReference type="PROSITE-ProRule" id="PRU10141"/>
    </source>
</evidence>
<evidence type="ECO:0000256" key="2">
    <source>
        <dbReference type="ARBA" id="ARBA00022741"/>
    </source>
</evidence>
<accession>A0A4V1IY09</accession>
<protein>
    <submittedName>
        <fullName evidence="8">Kinase-like domain-containing protein</fullName>
    </submittedName>
</protein>
<dbReference type="InterPro" id="IPR017441">
    <property type="entry name" value="Protein_kinase_ATP_BS"/>
</dbReference>
<reference evidence="9" key="1">
    <citation type="journal article" date="2018" name="Nat. Microbiol.">
        <title>Leveraging single-cell genomics to expand the fungal tree of life.</title>
        <authorList>
            <person name="Ahrendt S.R."/>
            <person name="Quandt C.A."/>
            <person name="Ciobanu D."/>
            <person name="Clum A."/>
            <person name="Salamov A."/>
            <person name="Andreopoulos B."/>
            <person name="Cheng J.F."/>
            <person name="Woyke T."/>
            <person name="Pelin A."/>
            <person name="Henrissat B."/>
            <person name="Reynolds N.K."/>
            <person name="Benny G.L."/>
            <person name="Smith M.E."/>
            <person name="James T.Y."/>
            <person name="Grigoriev I.V."/>
        </authorList>
    </citation>
    <scope>NUCLEOTIDE SEQUENCE [LARGE SCALE GENOMIC DNA]</scope>
</reference>
<evidence type="ECO:0000259" key="7">
    <source>
        <dbReference type="PROSITE" id="PS50011"/>
    </source>
</evidence>
<feature type="domain" description="Protein kinase" evidence="7">
    <location>
        <begin position="57"/>
        <end position="319"/>
    </location>
</feature>
<dbReference type="InterPro" id="IPR000719">
    <property type="entry name" value="Prot_kinase_dom"/>
</dbReference>
<comment type="similarity">
    <text evidence="1">Belongs to the protein kinase superfamily. CAMK Ser/Thr protein kinase family. CHEK2 subfamily.</text>
</comment>
<dbReference type="GO" id="GO:0005524">
    <property type="term" value="F:ATP binding"/>
    <property type="evidence" value="ECO:0007669"/>
    <property type="project" value="UniProtKB-UniRule"/>
</dbReference>
<dbReference type="PROSITE" id="PS00107">
    <property type="entry name" value="PROTEIN_KINASE_ATP"/>
    <property type="match status" value="1"/>
</dbReference>
<dbReference type="PROSITE" id="PS00108">
    <property type="entry name" value="PROTEIN_KINASE_ST"/>
    <property type="match status" value="1"/>
</dbReference>
<dbReference type="Gene3D" id="1.10.510.10">
    <property type="entry name" value="Transferase(Phosphotransferase) domain 1"/>
    <property type="match status" value="1"/>
</dbReference>
<dbReference type="InterPro" id="IPR008271">
    <property type="entry name" value="Ser/Thr_kinase_AS"/>
</dbReference>
<dbReference type="SMART" id="SM00220">
    <property type="entry name" value="S_TKc"/>
    <property type="match status" value="1"/>
</dbReference>
<dbReference type="Gene3D" id="2.60.200.20">
    <property type="match status" value="1"/>
</dbReference>
<keyword evidence="3 4" id="KW-0067">ATP-binding</keyword>
<dbReference type="SUPFAM" id="SSF56112">
    <property type="entry name" value="Protein kinase-like (PK-like)"/>
    <property type="match status" value="1"/>
</dbReference>
<dbReference type="AlphaFoldDB" id="A0A4V1IY09"/>
<dbReference type="CDD" id="cd05117">
    <property type="entry name" value="STKc_CAMK"/>
    <property type="match status" value="1"/>
</dbReference>
<dbReference type="SUPFAM" id="SSF49879">
    <property type="entry name" value="SMAD/FHA domain"/>
    <property type="match status" value="1"/>
</dbReference>
<dbReference type="FunFam" id="1.10.510.10:FF:000571">
    <property type="entry name" value="Maternal embryonic leucine zipper kinase"/>
    <property type="match status" value="1"/>
</dbReference>
<dbReference type="PROSITE" id="PS50006">
    <property type="entry name" value="FHA_DOMAIN"/>
    <property type="match status" value="1"/>
</dbReference>
<keyword evidence="8" id="KW-0418">Kinase</keyword>
<feature type="non-terminal residue" evidence="8">
    <location>
        <position position="319"/>
    </location>
</feature>
<keyword evidence="5" id="KW-0723">Serine/threonine-protein kinase</keyword>
<evidence type="ECO:0000256" key="1">
    <source>
        <dbReference type="ARBA" id="ARBA00005575"/>
    </source>
</evidence>
<keyword evidence="8" id="KW-0808">Transferase</keyword>
<proteinExistence type="inferred from homology"/>
<dbReference type="Pfam" id="PF00069">
    <property type="entry name" value="Pkinase"/>
    <property type="match status" value="1"/>
</dbReference>
<feature type="non-terminal residue" evidence="8">
    <location>
        <position position="1"/>
    </location>
</feature>
<dbReference type="PANTHER" id="PTHR24347">
    <property type="entry name" value="SERINE/THREONINE-PROTEIN KINASE"/>
    <property type="match status" value="1"/>
</dbReference>
<dbReference type="Proteomes" id="UP000267251">
    <property type="component" value="Unassembled WGS sequence"/>
</dbReference>
<gene>
    <name evidence="8" type="ORF">BJ684DRAFT_3538</name>
</gene>
<dbReference type="EMBL" id="KZ988163">
    <property type="protein sequence ID" value="RKP12919.1"/>
    <property type="molecule type" value="Genomic_DNA"/>
</dbReference>
<keyword evidence="9" id="KW-1185">Reference proteome</keyword>